<comment type="caution">
    <text evidence="2">The sequence shown here is derived from an EMBL/GenBank/DDBJ whole genome shotgun (WGS) entry which is preliminary data.</text>
</comment>
<sequence length="231" mass="26030">MSRAVRVNYKPEPRKRKQREQDENGGENTEPLRQAMTAAERMRRYRKRKKMKEQETRVDLVREDTATVGTPRENREPIPGRSTDPPRFYSHPDPAQMSMMPTRATAEAGLTAIRVAADERKKMKKQETRVDSARESTATVGTPREDREPIPCRSTDPPRFYSHPDPVQMSMRPTRATAEAGLTTTRVAGDAVLPNLEPMPVRCTDQVQFIPAQLPVSPARAIGQVGSAVIR</sequence>
<feature type="non-terminal residue" evidence="2">
    <location>
        <position position="231"/>
    </location>
</feature>
<evidence type="ECO:0000313" key="3">
    <source>
        <dbReference type="Proteomes" id="UP001562425"/>
    </source>
</evidence>
<accession>A0ABD1CCT2</accession>
<evidence type="ECO:0000256" key="1">
    <source>
        <dbReference type="SAM" id="MobiDB-lite"/>
    </source>
</evidence>
<dbReference type="AlphaFoldDB" id="A0ABD1CCT2"/>
<feature type="region of interest" description="Disordered" evidence="1">
    <location>
        <begin position="120"/>
        <end position="169"/>
    </location>
</feature>
<feature type="region of interest" description="Disordered" evidence="1">
    <location>
        <begin position="1"/>
        <end position="87"/>
    </location>
</feature>
<proteinExistence type="predicted"/>
<dbReference type="Proteomes" id="UP001562425">
    <property type="component" value="Unassembled WGS sequence"/>
</dbReference>
<name>A0ABD1CCT2_CULPP</name>
<reference evidence="2 3" key="1">
    <citation type="submission" date="2024-05" db="EMBL/GenBank/DDBJ databases">
        <title>Culex pipiens pipiens assembly and annotation.</title>
        <authorList>
            <person name="Alout H."/>
            <person name="Durand T."/>
        </authorList>
    </citation>
    <scope>NUCLEOTIDE SEQUENCE [LARGE SCALE GENOMIC DNA]</scope>
    <source>
        <strain evidence="2">HA-2024</strain>
        <tissue evidence="2">Whole body</tissue>
    </source>
</reference>
<feature type="compositionally biased region" description="Basic and acidic residues" evidence="1">
    <location>
        <begin position="120"/>
        <end position="134"/>
    </location>
</feature>
<protein>
    <submittedName>
        <fullName evidence="2">Uncharacterized protein</fullName>
    </submittedName>
</protein>
<gene>
    <name evidence="2" type="ORF">pipiens_018252</name>
</gene>
<organism evidence="2 3">
    <name type="scientific">Culex pipiens pipiens</name>
    <name type="common">Northern house mosquito</name>
    <dbReference type="NCBI Taxonomy" id="38569"/>
    <lineage>
        <taxon>Eukaryota</taxon>
        <taxon>Metazoa</taxon>
        <taxon>Ecdysozoa</taxon>
        <taxon>Arthropoda</taxon>
        <taxon>Hexapoda</taxon>
        <taxon>Insecta</taxon>
        <taxon>Pterygota</taxon>
        <taxon>Neoptera</taxon>
        <taxon>Endopterygota</taxon>
        <taxon>Diptera</taxon>
        <taxon>Nematocera</taxon>
        <taxon>Culicoidea</taxon>
        <taxon>Culicidae</taxon>
        <taxon>Culicinae</taxon>
        <taxon>Culicini</taxon>
        <taxon>Culex</taxon>
        <taxon>Culex</taxon>
    </lineage>
</organism>
<evidence type="ECO:0000313" key="2">
    <source>
        <dbReference type="EMBL" id="KAL1374158.1"/>
    </source>
</evidence>
<dbReference type="EMBL" id="JBEHCU010013620">
    <property type="protein sequence ID" value="KAL1374158.1"/>
    <property type="molecule type" value="Genomic_DNA"/>
</dbReference>
<keyword evidence="3" id="KW-1185">Reference proteome</keyword>
<feature type="compositionally biased region" description="Basic and acidic residues" evidence="1">
    <location>
        <begin position="52"/>
        <end position="65"/>
    </location>
</feature>